<proteinExistence type="predicted"/>
<evidence type="ECO:0008006" key="3">
    <source>
        <dbReference type="Google" id="ProtNLM"/>
    </source>
</evidence>
<dbReference type="EMBL" id="CP063212">
    <property type="protein sequence ID" value="QOR46732.1"/>
    <property type="molecule type" value="Genomic_DNA"/>
</dbReference>
<dbReference type="RefSeq" id="WP_197551846.1">
    <property type="nucleotide sequence ID" value="NZ_CP063212.1"/>
</dbReference>
<evidence type="ECO:0000313" key="1">
    <source>
        <dbReference type="EMBL" id="QOR46732.1"/>
    </source>
</evidence>
<accession>A0A7M1QX94</accession>
<protein>
    <recommendedName>
        <fullName evidence="3">Protein RecA</fullName>
    </recommendedName>
</protein>
<dbReference type="AlphaFoldDB" id="A0A7M1QX94"/>
<dbReference type="Proteomes" id="UP000594961">
    <property type="component" value="Chromosome"/>
</dbReference>
<gene>
    <name evidence="1" type="ORF">INS90_05340</name>
</gene>
<sequence>MVDRLAIAQKALAEAEARTGLRVVRAGEAGRRATVAGEVSADAFPVPAYLAGALPQGLMRRGVVNVQGSSFLMSLLAAVASRQGAWIAVLADPEMGWSCAESLGVDTNRVAVVEKVEANSARAVSAAIDGFDVVIVGNVALGNRERRVLQRRALSQGALLLGRGWAHASLNFECQLVGMHGVAKGRGHIRAADYQILTPWGQARVRYSDGGSQMVAVEPTGLSLVGGQAAC</sequence>
<evidence type="ECO:0000313" key="2">
    <source>
        <dbReference type="Proteomes" id="UP000594961"/>
    </source>
</evidence>
<organism evidence="1 2">
    <name type="scientific">Trueperella pecoris</name>
    <dbReference type="NCBI Taxonomy" id="2733571"/>
    <lineage>
        <taxon>Bacteria</taxon>
        <taxon>Bacillati</taxon>
        <taxon>Actinomycetota</taxon>
        <taxon>Actinomycetes</taxon>
        <taxon>Actinomycetales</taxon>
        <taxon>Actinomycetaceae</taxon>
        <taxon>Trueperella</taxon>
    </lineage>
</organism>
<name>A0A7M1QX94_9ACTO</name>
<reference evidence="1 2" key="1">
    <citation type="submission" date="2020-10" db="EMBL/GenBank/DDBJ databases">
        <title>Trueperella pecoris sp. nov. isolated from bovine and porcine specimens.</title>
        <authorList>
            <person name="Schoenecker L."/>
            <person name="Schnydrig P."/>
            <person name="Brodard I."/>
            <person name="Thomann A."/>
            <person name="Hemphill A."/>
            <person name="Rodriguez-Campos S."/>
            <person name="Perreten V."/>
            <person name="Jores J."/>
            <person name="Kittl S."/>
        </authorList>
    </citation>
    <scope>NUCLEOTIDE SEQUENCE [LARGE SCALE GENOMIC DNA]</scope>
    <source>
        <strain evidence="1 2">19OD0592</strain>
    </source>
</reference>